<comment type="caution">
    <text evidence="1">The sequence shown here is derived from an EMBL/GenBank/DDBJ whole genome shotgun (WGS) entry which is preliminary data.</text>
</comment>
<name>A0A136M119_9BACT</name>
<proteinExistence type="predicted"/>
<evidence type="ECO:0000313" key="2">
    <source>
        <dbReference type="Proteomes" id="UP000070457"/>
    </source>
</evidence>
<sequence length="191" mass="21861">MSEQLWSPQHDSLYQLFLHDREAVPAWIRLLSSTQNAFVEQTESLAVMPLGSLDVSGVNYSAAVEVRHNQIGVLSESVHLRLQRDQLTGYVHYRFTRFPEVDDFTVSAHGDVDRTIAMLRHADPMGFDMLDMEFAERVFPGMASALGLPVEHLIATGYMWLDDPERLKPIEARGYVPRDAQGNQLHRRVWR</sequence>
<organism evidence="1 2">
    <name type="scientific">candidate division WS6 bacterium OLB20</name>
    <dbReference type="NCBI Taxonomy" id="1617426"/>
    <lineage>
        <taxon>Bacteria</taxon>
        <taxon>Candidatus Dojkabacteria</taxon>
    </lineage>
</organism>
<accession>A0A136M119</accession>
<reference evidence="1 2" key="1">
    <citation type="submission" date="2015-02" db="EMBL/GenBank/DDBJ databases">
        <title>Improved understanding of the partial-nitritation anammox process through 23 genomes representing the majority of the microbial community.</title>
        <authorList>
            <person name="Speth D.R."/>
            <person name="In T Zandt M."/>
            <person name="Guerrero Cruz S."/>
            <person name="Jetten M.S."/>
            <person name="Dutilh B.E."/>
        </authorList>
    </citation>
    <scope>NUCLEOTIDE SEQUENCE [LARGE SCALE GENOMIC DNA]</scope>
    <source>
        <strain evidence="1">OLB20</strain>
    </source>
</reference>
<gene>
    <name evidence="1" type="ORF">TR69_WS6001000038</name>
</gene>
<dbReference type="EMBL" id="JYNZ01000001">
    <property type="protein sequence ID" value="KXK27594.1"/>
    <property type="molecule type" value="Genomic_DNA"/>
</dbReference>
<evidence type="ECO:0000313" key="1">
    <source>
        <dbReference type="EMBL" id="KXK27594.1"/>
    </source>
</evidence>
<protein>
    <submittedName>
        <fullName evidence="1">Uncharacterized protein</fullName>
    </submittedName>
</protein>
<dbReference type="AlphaFoldDB" id="A0A136M119"/>
<dbReference type="Proteomes" id="UP000070457">
    <property type="component" value="Unassembled WGS sequence"/>
</dbReference>